<keyword evidence="2" id="KW-0472">Membrane</keyword>
<feature type="transmembrane region" description="Helical" evidence="2">
    <location>
        <begin position="158"/>
        <end position="182"/>
    </location>
</feature>
<feature type="transmembrane region" description="Helical" evidence="2">
    <location>
        <begin position="107"/>
        <end position="126"/>
    </location>
</feature>
<organism evidence="3 4">
    <name type="scientific">Anthostomella pinea</name>
    <dbReference type="NCBI Taxonomy" id="933095"/>
    <lineage>
        <taxon>Eukaryota</taxon>
        <taxon>Fungi</taxon>
        <taxon>Dikarya</taxon>
        <taxon>Ascomycota</taxon>
        <taxon>Pezizomycotina</taxon>
        <taxon>Sordariomycetes</taxon>
        <taxon>Xylariomycetidae</taxon>
        <taxon>Xylariales</taxon>
        <taxon>Xylariaceae</taxon>
        <taxon>Anthostomella</taxon>
    </lineage>
</organism>
<evidence type="ECO:0000256" key="1">
    <source>
        <dbReference type="SAM" id="MobiDB-lite"/>
    </source>
</evidence>
<dbReference type="AlphaFoldDB" id="A0AAI8VIE8"/>
<name>A0AAI8VIE8_9PEZI</name>
<feature type="transmembrane region" description="Helical" evidence="2">
    <location>
        <begin position="71"/>
        <end position="92"/>
    </location>
</feature>
<reference evidence="3" key="1">
    <citation type="submission" date="2023-10" db="EMBL/GenBank/DDBJ databases">
        <authorList>
            <person name="Hackl T."/>
        </authorList>
    </citation>
    <scope>NUCLEOTIDE SEQUENCE</scope>
</reference>
<proteinExistence type="predicted"/>
<gene>
    <name evidence="3" type="ORF">KHLLAP_LOCUS5940</name>
</gene>
<comment type="caution">
    <text evidence="3">The sequence shown here is derived from an EMBL/GenBank/DDBJ whole genome shotgun (WGS) entry which is preliminary data.</text>
</comment>
<evidence type="ECO:0000313" key="3">
    <source>
        <dbReference type="EMBL" id="CAJ2505472.1"/>
    </source>
</evidence>
<sequence>MSPRTIQEFLCGVGAMLSSDQSSYGGSPVGEGSSSSRGLVDPTTPAAESDSNHASTSLPITWSPPYLRRRAVAGFLAVFAICSIAIETSLYISNSQQGLATSSSNLQYLWTYGPTAIFTLIGALWARVESEPVFALGLLVHVTQPVSLVQAIRNGDHHVAAITTISMLIGIINVISTGFIALSLTKVSHSDVPIIFLSKFANRSAVDLGGAGDLPYFMVDGLIRLNFTLPDGVTKQFTFPQIESDLAPTSEFRTTLDGFSADLECEPARTSIQVDKFVVLTGEHHYKYFNISIETIGSSTPCQVDVTNTYFFDFDSASIGKAASFGRFVSGGCGGSTDPDDQRIGLVYGTLRIDDFHEEGNWEPIVLQTTQSASLFYTMQFPISSPIQLHGTLHPFSAVNCENASAIDIEGLTEDITNEATVTTALILDSNFTYPVFTYENLAFPKFQLPPNSIEYSENQDDSNSTVTIEATVPALRPRFTCRLYNSTQISTNVTVDYQEPVDPYSITNKIDFYIAEEGCLSYLGTTYSTLYPPRNSTEYYFGSASASWQSWFAQCSDNLWIWGHMSMSPNPEVSSVSALGCNQTFEAVDVATTFFGTELRLDPSSRPVAQEHTAREWPYPICALDILGGVLLFIEEVVNISSAPTALSQFFTLLATSRYGVPITALGDPSQAQAVADKITFQQSIFGVQMLSSYYQFQANSTNGTLVRDVQHDNDTVVHNATAVSTRSRVVQDAVSTQALEAMLGAILLFSALGWFLMPNTNALPRVPTSIASVAALLADGNLFQFLPEGAESIGADGLFRAFPPGTSFRMGWGQVLDKAGNMVDRFAITAVPLPDKSADVLGVAIATKET</sequence>
<dbReference type="PANTHER" id="PTHR37544">
    <property type="entry name" value="SPRAY-RELATED"/>
    <property type="match status" value="1"/>
</dbReference>
<keyword evidence="2" id="KW-0812">Transmembrane</keyword>
<dbReference type="Proteomes" id="UP001295740">
    <property type="component" value="Unassembled WGS sequence"/>
</dbReference>
<evidence type="ECO:0000256" key="2">
    <source>
        <dbReference type="SAM" id="Phobius"/>
    </source>
</evidence>
<keyword evidence="2" id="KW-1133">Transmembrane helix</keyword>
<feature type="region of interest" description="Disordered" evidence="1">
    <location>
        <begin position="22"/>
        <end position="57"/>
    </location>
</feature>
<keyword evidence="4" id="KW-1185">Reference proteome</keyword>
<dbReference type="EMBL" id="CAUWAG010000007">
    <property type="protein sequence ID" value="CAJ2505472.1"/>
    <property type="molecule type" value="Genomic_DNA"/>
</dbReference>
<feature type="compositionally biased region" description="Low complexity" evidence="1">
    <location>
        <begin position="22"/>
        <end position="38"/>
    </location>
</feature>
<protein>
    <submittedName>
        <fullName evidence="3">Uu.00g128660.m01.CDS01</fullName>
    </submittedName>
</protein>
<dbReference type="PANTHER" id="PTHR37544:SF1">
    <property type="entry name" value="PHOSPHORIBOSYLAMINOIMIDAZOLE-SUCCINOCARBOXAMIDE SYNTHASE"/>
    <property type="match status" value="1"/>
</dbReference>
<evidence type="ECO:0000313" key="4">
    <source>
        <dbReference type="Proteomes" id="UP001295740"/>
    </source>
</evidence>
<accession>A0AAI8VIE8</accession>